<dbReference type="Pfam" id="PF06719">
    <property type="entry name" value="AraC_N"/>
    <property type="match status" value="1"/>
</dbReference>
<protein>
    <submittedName>
        <fullName evidence="4">AraC family transcriptional regulator</fullName>
    </submittedName>
</protein>
<organism evidence="4 5">
    <name type="scientific">Methermicoccus shengliensis</name>
    <dbReference type="NCBI Taxonomy" id="660064"/>
    <lineage>
        <taxon>Archaea</taxon>
        <taxon>Methanobacteriati</taxon>
        <taxon>Methanobacteriota</taxon>
        <taxon>Stenosarchaea group</taxon>
        <taxon>Methanomicrobia</taxon>
        <taxon>Methanosarcinales</taxon>
        <taxon>Methermicoccaceae</taxon>
        <taxon>Methermicoccus</taxon>
    </lineage>
</organism>
<dbReference type="SMART" id="SM00342">
    <property type="entry name" value="HTH_ARAC"/>
    <property type="match status" value="1"/>
</dbReference>
<evidence type="ECO:0000313" key="4">
    <source>
        <dbReference type="EMBL" id="HIH69913.1"/>
    </source>
</evidence>
<dbReference type="PANTHER" id="PTHR43436:SF1">
    <property type="entry name" value="TRANSCRIPTIONAL REGULATORY PROTEIN"/>
    <property type="match status" value="1"/>
</dbReference>
<dbReference type="GO" id="GO:0043565">
    <property type="term" value="F:sequence-specific DNA binding"/>
    <property type="evidence" value="ECO:0007669"/>
    <property type="project" value="InterPro"/>
</dbReference>
<keyword evidence="1" id="KW-0805">Transcription regulation</keyword>
<dbReference type="SUPFAM" id="SSF46689">
    <property type="entry name" value="Homeodomain-like"/>
    <property type="match status" value="2"/>
</dbReference>
<dbReference type="PROSITE" id="PS01124">
    <property type="entry name" value="HTH_ARAC_FAMILY_2"/>
    <property type="match status" value="1"/>
</dbReference>
<dbReference type="Gene3D" id="1.10.10.60">
    <property type="entry name" value="Homeodomain-like"/>
    <property type="match status" value="1"/>
</dbReference>
<evidence type="ECO:0000313" key="5">
    <source>
        <dbReference type="Proteomes" id="UP000600363"/>
    </source>
</evidence>
<sequence length="298" mass="34100">MDELRSQLKGRIYRFTEKEPVVHLIRGLKLIRSDHPTEPASYLMPPSICLVVQGAKRVLLGKEVYVYDSEKFLLTSVDLSVTAQIIEASQEKPYLGITWGIDLDTLRELIIELDVSQKMDQTSRGMVLGRVTPQILDAFRRLIELLDEPDHLSVLSRLIQKELIYRLLMSEVGPRLIQIALPGSHGYQITLAVEYLKKHFSKPIRVKELAELGRMSTSSFYQHFKALTGMTPLQYQKKLRLCEARKLILSGLDVTTAASQVGYNSLSQFSREYKRFFGVQPSQDAKNFQQNVYSEISY</sequence>
<dbReference type="EMBL" id="DUIH01000015">
    <property type="protein sequence ID" value="HIH69913.1"/>
    <property type="molecule type" value="Genomic_DNA"/>
</dbReference>
<accession>A0A832RT41</accession>
<dbReference type="PANTHER" id="PTHR43436">
    <property type="entry name" value="ARAC-FAMILY TRANSCRIPTIONAL REGULATOR"/>
    <property type="match status" value="1"/>
</dbReference>
<comment type="caution">
    <text evidence="4">The sequence shown here is derived from an EMBL/GenBank/DDBJ whole genome shotgun (WGS) entry which is preliminary data.</text>
</comment>
<dbReference type="InterPro" id="IPR018060">
    <property type="entry name" value="HTH_AraC"/>
</dbReference>
<evidence type="ECO:0000256" key="1">
    <source>
        <dbReference type="ARBA" id="ARBA00023015"/>
    </source>
</evidence>
<dbReference type="AlphaFoldDB" id="A0A832RT41"/>
<dbReference type="InterPro" id="IPR009057">
    <property type="entry name" value="Homeodomain-like_sf"/>
</dbReference>
<reference evidence="4" key="1">
    <citation type="journal article" date="2020" name="bioRxiv">
        <title>A rank-normalized archaeal taxonomy based on genome phylogeny resolves widespread incomplete and uneven classifications.</title>
        <authorList>
            <person name="Rinke C."/>
            <person name="Chuvochina M."/>
            <person name="Mussig A.J."/>
            <person name="Chaumeil P.-A."/>
            <person name="Waite D.W."/>
            <person name="Whitman W.B."/>
            <person name="Parks D.H."/>
            <person name="Hugenholtz P."/>
        </authorList>
    </citation>
    <scope>NUCLEOTIDE SEQUENCE</scope>
    <source>
        <strain evidence="4">UBA12518</strain>
    </source>
</reference>
<evidence type="ECO:0000256" key="2">
    <source>
        <dbReference type="ARBA" id="ARBA00023163"/>
    </source>
</evidence>
<dbReference type="Pfam" id="PF12833">
    <property type="entry name" value="HTH_18"/>
    <property type="match status" value="1"/>
</dbReference>
<gene>
    <name evidence="4" type="ORF">HA299_04785</name>
</gene>
<dbReference type="InterPro" id="IPR009594">
    <property type="entry name" value="Tscrpt_reg_HTH_AraC_N"/>
</dbReference>
<evidence type="ECO:0000259" key="3">
    <source>
        <dbReference type="PROSITE" id="PS01124"/>
    </source>
</evidence>
<dbReference type="GO" id="GO:0003700">
    <property type="term" value="F:DNA-binding transcription factor activity"/>
    <property type="evidence" value="ECO:0007669"/>
    <property type="project" value="InterPro"/>
</dbReference>
<dbReference type="Proteomes" id="UP000600363">
    <property type="component" value="Unassembled WGS sequence"/>
</dbReference>
<keyword evidence="2" id="KW-0804">Transcription</keyword>
<feature type="domain" description="HTH araC/xylS-type" evidence="3">
    <location>
        <begin position="190"/>
        <end position="287"/>
    </location>
</feature>
<name>A0A832RT41_9EURY</name>
<proteinExistence type="predicted"/>